<reference evidence="3" key="1">
    <citation type="journal article" date="2020" name="Mitochondrial DNA Part B Resour">
        <title>Complete mitogenome of the entomopathogenic fungus Metarhizium rileyi.</title>
        <authorList>
            <person name="Zhang S."/>
            <person name="Ren L.-Y."/>
            <person name="Zhang Y.-J."/>
        </authorList>
    </citation>
    <scope>NUCLEOTIDE SEQUENCE</scope>
    <source>
        <strain evidence="3">RCEF 4871</strain>
    </source>
</reference>
<feature type="domain" description="Homing endonuclease LAGLIDADG" evidence="2">
    <location>
        <begin position="66"/>
        <end position="155"/>
    </location>
</feature>
<keyword evidence="1" id="KW-0472">Membrane</keyword>
<keyword evidence="3" id="KW-0378">Hydrolase</keyword>
<feature type="transmembrane region" description="Helical" evidence="1">
    <location>
        <begin position="317"/>
        <end position="340"/>
    </location>
</feature>
<dbReference type="GO" id="GO:0004519">
    <property type="term" value="F:endonuclease activity"/>
    <property type="evidence" value="ECO:0007669"/>
    <property type="project" value="UniProtKB-KW"/>
</dbReference>
<dbReference type="GO" id="GO:0005739">
    <property type="term" value="C:mitochondrion"/>
    <property type="evidence" value="ECO:0007669"/>
    <property type="project" value="UniProtKB-ARBA"/>
</dbReference>
<dbReference type="InterPro" id="IPR004860">
    <property type="entry name" value="LAGLIDADG_dom"/>
</dbReference>
<keyword evidence="1" id="KW-1133">Transmembrane helix</keyword>
<name>A0A6H0B7Y7_METRR</name>
<organism evidence="3">
    <name type="scientific">Metarhizium rileyi (strain RCEF 4871)</name>
    <name type="common">Nomuraea rileyi</name>
    <dbReference type="NCBI Taxonomy" id="1649241"/>
    <lineage>
        <taxon>Eukaryota</taxon>
        <taxon>Fungi</taxon>
        <taxon>Dikarya</taxon>
        <taxon>Ascomycota</taxon>
        <taxon>Pezizomycotina</taxon>
        <taxon>Sordariomycetes</taxon>
        <taxon>Hypocreomycetidae</taxon>
        <taxon>Hypocreales</taxon>
        <taxon>Clavicipitaceae</taxon>
        <taxon>Metarhizium</taxon>
    </lineage>
</organism>
<gene>
    <name evidence="3" type="primary">orf356</name>
</gene>
<accession>A0A6H0B7Y7</accession>
<dbReference type="AlphaFoldDB" id="A0A6H0B7Y7"/>
<proteinExistence type="predicted"/>
<dbReference type="PANTHER" id="PTHR36181">
    <property type="entry name" value="INTRON-ENCODED ENDONUCLEASE AI3-RELATED"/>
    <property type="match status" value="1"/>
</dbReference>
<protein>
    <submittedName>
        <fullName evidence="3">LAGLIDADG endonuclease</fullName>
    </submittedName>
</protein>
<keyword evidence="3" id="KW-0496">Mitochondrion</keyword>
<keyword evidence="3" id="KW-0540">Nuclease</keyword>
<dbReference type="InterPro" id="IPR051289">
    <property type="entry name" value="LAGLIDADG_Endonuclease"/>
</dbReference>
<dbReference type="EMBL" id="MT107156">
    <property type="protein sequence ID" value="QIS49090.1"/>
    <property type="molecule type" value="Genomic_DNA"/>
</dbReference>
<evidence type="ECO:0000313" key="3">
    <source>
        <dbReference type="EMBL" id="QIS49090.1"/>
    </source>
</evidence>
<evidence type="ECO:0000256" key="1">
    <source>
        <dbReference type="SAM" id="Phobius"/>
    </source>
</evidence>
<dbReference type="GeneID" id="54603125"/>
<dbReference type="PANTHER" id="PTHR36181:SF4">
    <property type="entry name" value="LAGLIDADG ENDONUCLEASE"/>
    <property type="match status" value="1"/>
</dbReference>
<dbReference type="Gene3D" id="3.10.28.10">
    <property type="entry name" value="Homing endonucleases"/>
    <property type="match status" value="2"/>
</dbReference>
<dbReference type="RefSeq" id="YP_009763312.1">
    <property type="nucleotide sequence ID" value="NC_047289.1"/>
</dbReference>
<keyword evidence="1" id="KW-0812">Transmembrane</keyword>
<dbReference type="InterPro" id="IPR027434">
    <property type="entry name" value="Homing_endonucl"/>
</dbReference>
<feature type="domain" description="Homing endonuclease LAGLIDADG" evidence="2">
    <location>
        <begin position="180"/>
        <end position="276"/>
    </location>
</feature>
<geneLocation type="mitochondrion" evidence="3"/>
<keyword evidence="3" id="KW-0255">Endonuclease</keyword>
<dbReference type="Pfam" id="PF00961">
    <property type="entry name" value="LAGLIDADG_1"/>
    <property type="match status" value="2"/>
</dbReference>
<dbReference type="SUPFAM" id="SSF55608">
    <property type="entry name" value="Homing endonucleases"/>
    <property type="match status" value="2"/>
</dbReference>
<evidence type="ECO:0000259" key="2">
    <source>
        <dbReference type="Pfam" id="PF00961"/>
    </source>
</evidence>
<sequence length="356" mass="41577">MLNNRAFLKLHYMREHPVLNLGPLRYNLFGKIQDEGQSAGNFNISSSETTREAFTLKDDAFKLWFIGFVEGDGSFIINKDGYLEFRITQSSKDAQVLFMIKKMLGFGVVRVQDSNRNTHCYRVRDKKNLLKLISIFNGSIFLESRRKQFKLWLEAFNLKYKENVLYLDKELKPSLNDSWLSGFTDTEGCFTCSITENKTKTGNLIRLRYILSQKGNSENMDHLANILGGKKHFIKSYDGYNVVVNTTKLSPIVQYFSVFSLKTKKYLTYFNWTKIYKLITNKEHTSIEGFTLIKKYKNNMNRLSSKEQILESNMLKVIMNTTCFSVILFLLVLYVIYILIHDIVNEVFSPVWLMRI</sequence>